<evidence type="ECO:0000256" key="2">
    <source>
        <dbReference type="ARBA" id="ARBA00022448"/>
    </source>
</evidence>
<feature type="transmembrane region" description="Helical" evidence="7">
    <location>
        <begin position="182"/>
        <end position="201"/>
    </location>
</feature>
<gene>
    <name evidence="9" type="ORF">DM01DRAFT_1299477</name>
</gene>
<keyword evidence="2" id="KW-0813">Transport</keyword>
<name>A0A1X2GU08_9FUNG</name>
<evidence type="ECO:0000313" key="9">
    <source>
        <dbReference type="EMBL" id="ORX61497.1"/>
    </source>
</evidence>
<sequence length="494" mass="54610">MVVDSVNKSENSSEVDDKHLEAGNFRGGGDEPGKAIVYSATEKAVLRKIWLRIMPLACIITFLQWIDKYTLNMSAVLGIKEDANINTTQFNFLGSLFYLGYLVIQIPNTYLLQVVPISKFLGVLLILWGVVLACMSQGHDFSSLGGMRFVLGLLEGGSYPSVFLLVATVFRRHELSTAIGALWIANGFASTFGGLIGYGSATLSGRYGMAGWQWIFLIFGVITVFVGLLTLFLLVDTPFHKFLQLTAEEEEVVKERLRDNAVVPTKEFKWSHIFEALRELRFYALVLSSMFMMITNGFFTIYSSSLVASFGFSGLDSVLLQMPNGFISLLSVIVAMWASRRFNQLIYVAVGALSVSGLGLIVTMAIPSGRVKILGTILIHTYGAGYCMLLSVISANVSGYTKKIWYQGAQLIFYTIGNFVGPFLMTSTSGPRYLGPLGGYLACNICASLLLLTARFLMARDNQRKRSQPGFQQAKRDITSNLTDQEDPNFLYRL</sequence>
<feature type="domain" description="Major facilitator superfamily (MFS) profile" evidence="8">
    <location>
        <begin position="53"/>
        <end position="462"/>
    </location>
</feature>
<dbReference type="PANTHER" id="PTHR43791:SF36">
    <property type="entry name" value="TRANSPORTER, PUTATIVE (AFU_ORTHOLOGUE AFUA_6G08340)-RELATED"/>
    <property type="match status" value="1"/>
</dbReference>
<dbReference type="GO" id="GO:0016020">
    <property type="term" value="C:membrane"/>
    <property type="evidence" value="ECO:0007669"/>
    <property type="project" value="UniProtKB-SubCell"/>
</dbReference>
<dbReference type="InterPro" id="IPR036259">
    <property type="entry name" value="MFS_trans_sf"/>
</dbReference>
<keyword evidence="10" id="KW-1185">Reference proteome</keyword>
<dbReference type="PROSITE" id="PS50850">
    <property type="entry name" value="MFS"/>
    <property type="match status" value="1"/>
</dbReference>
<feature type="transmembrane region" description="Helical" evidence="7">
    <location>
        <begin position="322"/>
        <end position="338"/>
    </location>
</feature>
<feature type="transmembrane region" description="Helical" evidence="7">
    <location>
        <begin position="120"/>
        <end position="138"/>
    </location>
</feature>
<feature type="transmembrane region" description="Helical" evidence="7">
    <location>
        <begin position="373"/>
        <end position="392"/>
    </location>
</feature>
<evidence type="ECO:0000256" key="5">
    <source>
        <dbReference type="ARBA" id="ARBA00023136"/>
    </source>
</evidence>
<evidence type="ECO:0000259" key="8">
    <source>
        <dbReference type="PROSITE" id="PS50850"/>
    </source>
</evidence>
<evidence type="ECO:0000256" key="6">
    <source>
        <dbReference type="SAM" id="MobiDB-lite"/>
    </source>
</evidence>
<dbReference type="Proteomes" id="UP000242146">
    <property type="component" value="Unassembled WGS sequence"/>
</dbReference>
<feature type="transmembrane region" description="Helical" evidence="7">
    <location>
        <begin position="345"/>
        <end position="367"/>
    </location>
</feature>
<feature type="transmembrane region" description="Helical" evidence="7">
    <location>
        <begin position="437"/>
        <end position="458"/>
    </location>
</feature>
<feature type="compositionally biased region" description="Polar residues" evidence="6">
    <location>
        <begin position="1"/>
        <end position="12"/>
    </location>
</feature>
<feature type="transmembrane region" description="Helical" evidence="7">
    <location>
        <begin position="282"/>
        <end position="302"/>
    </location>
</feature>
<comment type="caution">
    <text evidence="9">The sequence shown here is derived from an EMBL/GenBank/DDBJ whole genome shotgun (WGS) entry which is preliminary data.</text>
</comment>
<dbReference type="GO" id="GO:0022857">
    <property type="term" value="F:transmembrane transporter activity"/>
    <property type="evidence" value="ECO:0007669"/>
    <property type="project" value="InterPro"/>
</dbReference>
<dbReference type="PANTHER" id="PTHR43791">
    <property type="entry name" value="PERMEASE-RELATED"/>
    <property type="match status" value="1"/>
</dbReference>
<feature type="transmembrane region" description="Helical" evidence="7">
    <location>
        <begin position="90"/>
        <end position="108"/>
    </location>
</feature>
<dbReference type="InterPro" id="IPR011701">
    <property type="entry name" value="MFS"/>
</dbReference>
<dbReference type="Gene3D" id="1.20.1250.20">
    <property type="entry name" value="MFS general substrate transporter like domains"/>
    <property type="match status" value="2"/>
</dbReference>
<dbReference type="SUPFAM" id="SSF103473">
    <property type="entry name" value="MFS general substrate transporter"/>
    <property type="match status" value="1"/>
</dbReference>
<feature type="transmembrane region" description="Helical" evidence="7">
    <location>
        <begin position="49"/>
        <end position="66"/>
    </location>
</feature>
<reference evidence="9 10" key="1">
    <citation type="submission" date="2016-07" db="EMBL/GenBank/DDBJ databases">
        <title>Pervasive Adenine N6-methylation of Active Genes in Fungi.</title>
        <authorList>
            <consortium name="DOE Joint Genome Institute"/>
            <person name="Mondo S.J."/>
            <person name="Dannebaum R.O."/>
            <person name="Kuo R.C."/>
            <person name="Labutti K."/>
            <person name="Haridas S."/>
            <person name="Kuo A."/>
            <person name="Salamov A."/>
            <person name="Ahrendt S.R."/>
            <person name="Lipzen A."/>
            <person name="Sullivan W."/>
            <person name="Andreopoulos W.B."/>
            <person name="Clum A."/>
            <person name="Lindquist E."/>
            <person name="Daum C."/>
            <person name="Ramamoorthy G.K."/>
            <person name="Gryganskyi A."/>
            <person name="Culley D."/>
            <person name="Magnuson J.K."/>
            <person name="James T.Y."/>
            <person name="O'Malley M.A."/>
            <person name="Stajich J.E."/>
            <person name="Spatafora J.W."/>
            <person name="Visel A."/>
            <person name="Grigoriev I.V."/>
        </authorList>
    </citation>
    <scope>NUCLEOTIDE SEQUENCE [LARGE SCALE GENOMIC DNA]</scope>
    <source>
        <strain evidence="9 10">NRRL 3301</strain>
    </source>
</reference>
<feature type="region of interest" description="Disordered" evidence="6">
    <location>
        <begin position="1"/>
        <end position="26"/>
    </location>
</feature>
<keyword evidence="5 7" id="KW-0472">Membrane</keyword>
<keyword evidence="3 7" id="KW-0812">Transmembrane</keyword>
<dbReference type="Pfam" id="PF07690">
    <property type="entry name" value="MFS_1"/>
    <property type="match status" value="1"/>
</dbReference>
<evidence type="ECO:0000313" key="10">
    <source>
        <dbReference type="Proteomes" id="UP000242146"/>
    </source>
</evidence>
<organism evidence="9 10">
    <name type="scientific">Hesseltinella vesiculosa</name>
    <dbReference type="NCBI Taxonomy" id="101127"/>
    <lineage>
        <taxon>Eukaryota</taxon>
        <taxon>Fungi</taxon>
        <taxon>Fungi incertae sedis</taxon>
        <taxon>Mucoromycota</taxon>
        <taxon>Mucoromycotina</taxon>
        <taxon>Mucoromycetes</taxon>
        <taxon>Mucorales</taxon>
        <taxon>Cunninghamellaceae</taxon>
        <taxon>Hesseltinella</taxon>
    </lineage>
</organism>
<feature type="transmembrane region" description="Helical" evidence="7">
    <location>
        <begin position="404"/>
        <end position="425"/>
    </location>
</feature>
<feature type="transmembrane region" description="Helical" evidence="7">
    <location>
        <begin position="150"/>
        <end position="170"/>
    </location>
</feature>
<dbReference type="OrthoDB" id="6730379at2759"/>
<dbReference type="InterPro" id="IPR020846">
    <property type="entry name" value="MFS_dom"/>
</dbReference>
<protein>
    <submittedName>
        <fullName evidence="9">MFS general substrate transporter</fullName>
    </submittedName>
</protein>
<evidence type="ECO:0000256" key="1">
    <source>
        <dbReference type="ARBA" id="ARBA00004141"/>
    </source>
</evidence>
<dbReference type="STRING" id="101127.A0A1X2GU08"/>
<proteinExistence type="predicted"/>
<dbReference type="AlphaFoldDB" id="A0A1X2GU08"/>
<evidence type="ECO:0000256" key="4">
    <source>
        <dbReference type="ARBA" id="ARBA00022989"/>
    </source>
</evidence>
<evidence type="ECO:0000256" key="3">
    <source>
        <dbReference type="ARBA" id="ARBA00022692"/>
    </source>
</evidence>
<keyword evidence="4 7" id="KW-1133">Transmembrane helix</keyword>
<evidence type="ECO:0000256" key="7">
    <source>
        <dbReference type="SAM" id="Phobius"/>
    </source>
</evidence>
<comment type="subcellular location">
    <subcellularLocation>
        <location evidence="1">Membrane</location>
        <topology evidence="1">Multi-pass membrane protein</topology>
    </subcellularLocation>
</comment>
<accession>A0A1X2GU08</accession>
<feature type="transmembrane region" description="Helical" evidence="7">
    <location>
        <begin position="213"/>
        <end position="235"/>
    </location>
</feature>
<dbReference type="EMBL" id="MCGT01000003">
    <property type="protein sequence ID" value="ORX61497.1"/>
    <property type="molecule type" value="Genomic_DNA"/>
</dbReference>